<evidence type="ECO:0000256" key="1">
    <source>
        <dbReference type="ARBA" id="ARBA00002190"/>
    </source>
</evidence>
<comment type="function">
    <text evidence="1">Required for the transposition of the insertion element.</text>
</comment>
<evidence type="ECO:0000256" key="5">
    <source>
        <dbReference type="ARBA" id="ARBA00023172"/>
    </source>
</evidence>
<feature type="region of interest" description="Disordered" evidence="6">
    <location>
        <begin position="1"/>
        <end position="20"/>
    </location>
</feature>
<comment type="caution">
    <text evidence="7">The sequence shown here is derived from an EMBL/GenBank/DDBJ whole genome shotgun (WGS) entry which is preliminary data.</text>
</comment>
<keyword evidence="5" id="KW-0233">DNA recombination</keyword>
<organism evidence="7 8">
    <name type="scientific">Wenyingzhuangia heitensis</name>
    <dbReference type="NCBI Taxonomy" id="1487859"/>
    <lineage>
        <taxon>Bacteria</taxon>
        <taxon>Pseudomonadati</taxon>
        <taxon>Bacteroidota</taxon>
        <taxon>Flavobacteriia</taxon>
        <taxon>Flavobacteriales</taxon>
        <taxon>Flavobacteriaceae</taxon>
        <taxon>Wenyingzhuangia</taxon>
    </lineage>
</organism>
<proteinExistence type="inferred from homology"/>
<evidence type="ECO:0000256" key="3">
    <source>
        <dbReference type="ARBA" id="ARBA00022578"/>
    </source>
</evidence>
<evidence type="ECO:0000256" key="4">
    <source>
        <dbReference type="ARBA" id="ARBA00023125"/>
    </source>
</evidence>
<evidence type="ECO:0000256" key="2">
    <source>
        <dbReference type="ARBA" id="ARBA00010961"/>
    </source>
</evidence>
<evidence type="ECO:0000256" key="6">
    <source>
        <dbReference type="SAM" id="MobiDB-lite"/>
    </source>
</evidence>
<dbReference type="EMBL" id="JAASQL010000002">
    <property type="protein sequence ID" value="NIJ45344.1"/>
    <property type="molecule type" value="Genomic_DNA"/>
</dbReference>
<name>A0ABX0U931_9FLAO</name>
<evidence type="ECO:0000313" key="8">
    <source>
        <dbReference type="Proteomes" id="UP000745859"/>
    </source>
</evidence>
<keyword evidence="8" id="KW-1185">Reference proteome</keyword>
<sequence length="73" mass="8365">MTSFKKRSPSNARNGYSKKKLRTTIGETEIAVPRDRDSSYNTMLVKKRESLKSVFLALRESTKNRRCPLEIGS</sequence>
<keyword evidence="4" id="KW-0238">DNA-binding</keyword>
<comment type="similarity">
    <text evidence="2">Belongs to the transposase mutator family.</text>
</comment>
<gene>
    <name evidence="7" type="ORF">FHR24_001812</name>
</gene>
<keyword evidence="3" id="KW-0815">Transposition</keyword>
<dbReference type="Proteomes" id="UP000745859">
    <property type="component" value="Unassembled WGS sequence"/>
</dbReference>
<accession>A0ABX0U931</accession>
<evidence type="ECO:0000313" key="7">
    <source>
        <dbReference type="EMBL" id="NIJ45344.1"/>
    </source>
</evidence>
<reference evidence="7 8" key="1">
    <citation type="submission" date="2020-03" db="EMBL/GenBank/DDBJ databases">
        <title>Genomic Encyclopedia of Type Strains, Phase IV (KMG-IV): sequencing the most valuable type-strain genomes for metagenomic binning, comparative biology and taxonomic classification.</title>
        <authorList>
            <person name="Goeker M."/>
        </authorList>
    </citation>
    <scope>NUCLEOTIDE SEQUENCE [LARGE SCALE GENOMIC DNA]</scope>
    <source>
        <strain evidence="7 8">DSM 101599</strain>
    </source>
</reference>
<protein>
    <submittedName>
        <fullName evidence="7">Transposase-like protein</fullName>
    </submittedName>
</protein>
<dbReference type="Pfam" id="PF00872">
    <property type="entry name" value="Transposase_mut"/>
    <property type="match status" value="1"/>
</dbReference>
<dbReference type="InterPro" id="IPR001207">
    <property type="entry name" value="Transposase_mutator"/>
</dbReference>